<protein>
    <submittedName>
        <fullName evidence="5">Putative N-acetyltransferase HLS1-like</fullName>
    </submittedName>
</protein>
<dbReference type="FunFam" id="3.40.630.30:FF:000084">
    <property type="entry name" value="Probable N-acetyltransferase HLS1-like"/>
    <property type="match status" value="1"/>
</dbReference>
<evidence type="ECO:0000256" key="1">
    <source>
        <dbReference type="ARBA" id="ARBA00008694"/>
    </source>
</evidence>
<comment type="similarity">
    <text evidence="1">Belongs to the acetyltransferase family.</text>
</comment>
<evidence type="ECO:0000313" key="6">
    <source>
        <dbReference type="Proteomes" id="UP000516437"/>
    </source>
</evidence>
<dbReference type="AlphaFoldDB" id="A0A6A1VPS9"/>
<evidence type="ECO:0000256" key="2">
    <source>
        <dbReference type="ARBA" id="ARBA00022679"/>
    </source>
</evidence>
<evidence type="ECO:0000313" key="5">
    <source>
        <dbReference type="EMBL" id="KAB1214891.1"/>
    </source>
</evidence>
<evidence type="ECO:0000256" key="3">
    <source>
        <dbReference type="ARBA" id="ARBA00023315"/>
    </source>
</evidence>
<dbReference type="PANTHER" id="PTHR47370">
    <property type="entry name" value="ACYL-COA N-ACYLTRANSFERASES (NAT) SUPERFAMILY PROTEIN"/>
    <property type="match status" value="1"/>
</dbReference>
<dbReference type="OrthoDB" id="41532at2759"/>
<keyword evidence="3" id="KW-0012">Acyltransferase</keyword>
<dbReference type="PROSITE" id="PS51186">
    <property type="entry name" value="GNAT"/>
    <property type="match status" value="1"/>
</dbReference>
<name>A0A6A1VPS9_9ROSI</name>
<dbReference type="CDD" id="cd04301">
    <property type="entry name" value="NAT_SF"/>
    <property type="match status" value="1"/>
</dbReference>
<dbReference type="Proteomes" id="UP000516437">
    <property type="component" value="Chromosome 5"/>
</dbReference>
<gene>
    <name evidence="5" type="ORF">CJ030_MR5G024541</name>
</gene>
<sequence>MGPEVMIVVREFDPNKDLLGVEDVERRCEVGPSGELSLFTDLLGDPICRVRNSPAFLMLVAEMGEEKEIVGMIRGCIKTVTCGKKLSRAAKTNTNNEPTKPVPVYTKIAYILGLRVSPSHRRMGIGLKLVLRMEEWFRENGAEYSYMATENDNQASIKLFTNKCGYSKFRTPAILVNPVFAHRVRVSNRVTVIELSPTDAEVLYRRRFSTTEFFPRDIDSVLNNKLSLGTFLAVPRGTYTAESFPGSDKFLAGPADSWAVLSVWNCKEVFTLEVRGASRVKRILAKTTRIVDRALPWLQLPSVPELFRPFGLHFLYGLGGDGPHAVKLVKALCGYAHNLAKARGCGVVATEVSSREPLRLGIPHWKKLSCAEDMWCIKRLGEDYSDGSVGDWTKSAPSSSIFVDPREF</sequence>
<dbReference type="InterPro" id="IPR052810">
    <property type="entry name" value="Plant_NAT"/>
</dbReference>
<dbReference type="Gene3D" id="3.40.630.30">
    <property type="match status" value="1"/>
</dbReference>
<evidence type="ECO:0000259" key="4">
    <source>
        <dbReference type="PROSITE" id="PS51186"/>
    </source>
</evidence>
<dbReference type="GO" id="GO:0016747">
    <property type="term" value="F:acyltransferase activity, transferring groups other than amino-acyl groups"/>
    <property type="evidence" value="ECO:0007669"/>
    <property type="project" value="InterPro"/>
</dbReference>
<organism evidence="5 6">
    <name type="scientific">Morella rubra</name>
    <name type="common">Chinese bayberry</name>
    <dbReference type="NCBI Taxonomy" id="262757"/>
    <lineage>
        <taxon>Eukaryota</taxon>
        <taxon>Viridiplantae</taxon>
        <taxon>Streptophyta</taxon>
        <taxon>Embryophyta</taxon>
        <taxon>Tracheophyta</taxon>
        <taxon>Spermatophyta</taxon>
        <taxon>Magnoliopsida</taxon>
        <taxon>eudicotyledons</taxon>
        <taxon>Gunneridae</taxon>
        <taxon>Pentapetalae</taxon>
        <taxon>rosids</taxon>
        <taxon>fabids</taxon>
        <taxon>Fagales</taxon>
        <taxon>Myricaceae</taxon>
        <taxon>Morella</taxon>
    </lineage>
</organism>
<dbReference type="EMBL" id="RXIC02000023">
    <property type="protein sequence ID" value="KAB1214891.1"/>
    <property type="molecule type" value="Genomic_DNA"/>
</dbReference>
<dbReference type="PANTHER" id="PTHR47370:SF10">
    <property type="entry name" value="N-ACETYLTRANSFERASE HLS1-RELATED"/>
    <property type="match status" value="1"/>
</dbReference>
<keyword evidence="2 5" id="KW-0808">Transferase</keyword>
<dbReference type="SUPFAM" id="SSF55729">
    <property type="entry name" value="Acyl-CoA N-acyltransferases (Nat)"/>
    <property type="match status" value="1"/>
</dbReference>
<feature type="domain" description="N-acetyltransferase" evidence="4">
    <location>
        <begin position="7"/>
        <end position="185"/>
    </location>
</feature>
<proteinExistence type="inferred from homology"/>
<dbReference type="InterPro" id="IPR016181">
    <property type="entry name" value="Acyl_CoA_acyltransferase"/>
</dbReference>
<keyword evidence="6" id="KW-1185">Reference proteome</keyword>
<comment type="caution">
    <text evidence="5">The sequence shown here is derived from an EMBL/GenBank/DDBJ whole genome shotgun (WGS) entry which is preliminary data.</text>
</comment>
<dbReference type="InterPro" id="IPR000182">
    <property type="entry name" value="GNAT_dom"/>
</dbReference>
<dbReference type="Pfam" id="PF00583">
    <property type="entry name" value="Acetyltransf_1"/>
    <property type="match status" value="1"/>
</dbReference>
<accession>A0A6A1VPS9</accession>
<reference evidence="5 6" key="1">
    <citation type="journal article" date="2019" name="Plant Biotechnol. J.">
        <title>The red bayberry genome and genetic basis of sex determination.</title>
        <authorList>
            <person name="Jia H.M."/>
            <person name="Jia H.J."/>
            <person name="Cai Q.L."/>
            <person name="Wang Y."/>
            <person name="Zhao H.B."/>
            <person name="Yang W.F."/>
            <person name="Wang G.Y."/>
            <person name="Li Y.H."/>
            <person name="Zhan D.L."/>
            <person name="Shen Y.T."/>
            <person name="Niu Q.F."/>
            <person name="Chang L."/>
            <person name="Qiu J."/>
            <person name="Zhao L."/>
            <person name="Xie H.B."/>
            <person name="Fu W.Y."/>
            <person name="Jin J."/>
            <person name="Li X.W."/>
            <person name="Jiao Y."/>
            <person name="Zhou C.C."/>
            <person name="Tu T."/>
            <person name="Chai C.Y."/>
            <person name="Gao J.L."/>
            <person name="Fan L.J."/>
            <person name="van de Weg E."/>
            <person name="Wang J.Y."/>
            <person name="Gao Z.S."/>
        </authorList>
    </citation>
    <scope>NUCLEOTIDE SEQUENCE [LARGE SCALE GENOMIC DNA]</scope>
    <source>
        <tissue evidence="5">Leaves</tissue>
    </source>
</reference>